<comment type="caution">
    <text evidence="1">The sequence shown here is derived from an EMBL/GenBank/DDBJ whole genome shotgun (WGS) entry which is preliminary data.</text>
</comment>
<accession>A0ABS7CDB0</accession>
<organism evidence="1 2">
    <name type="scientific">Paenibacillus sepulcri</name>
    <dbReference type="NCBI Taxonomy" id="359917"/>
    <lineage>
        <taxon>Bacteria</taxon>
        <taxon>Bacillati</taxon>
        <taxon>Bacillota</taxon>
        <taxon>Bacilli</taxon>
        <taxon>Bacillales</taxon>
        <taxon>Paenibacillaceae</taxon>
        <taxon>Paenibacillus</taxon>
    </lineage>
</organism>
<name>A0ABS7CDB0_9BACL</name>
<gene>
    <name evidence="1" type="ORF">K0U00_33245</name>
</gene>
<sequence length="122" mass="13862">MQQWRMKKTRLMIASLFCLSAVKRILNLPRLWMTIIIMKSGSAQQINPRSPRTNEGYDMTSRIVAVFQDGSRTREAQLKLQALRVTEVEGEADGSMLTAMVEDDLVDRALYLIRQTGGTTEL</sequence>
<dbReference type="Proteomes" id="UP001519887">
    <property type="component" value="Unassembled WGS sequence"/>
</dbReference>
<evidence type="ECO:0000313" key="1">
    <source>
        <dbReference type="EMBL" id="MBW7458925.1"/>
    </source>
</evidence>
<dbReference type="EMBL" id="JAHZIK010001405">
    <property type="protein sequence ID" value="MBW7458925.1"/>
    <property type="molecule type" value="Genomic_DNA"/>
</dbReference>
<protein>
    <submittedName>
        <fullName evidence="1">Uncharacterized protein</fullName>
    </submittedName>
</protein>
<evidence type="ECO:0000313" key="2">
    <source>
        <dbReference type="Proteomes" id="UP001519887"/>
    </source>
</evidence>
<keyword evidence="2" id="KW-1185">Reference proteome</keyword>
<proteinExistence type="predicted"/>
<reference evidence="1 2" key="1">
    <citation type="submission" date="2021-07" db="EMBL/GenBank/DDBJ databases">
        <title>Paenibacillus radiodurans sp. nov., isolated from the southeastern edge of Tengger Desert.</title>
        <authorList>
            <person name="Zhang G."/>
        </authorList>
    </citation>
    <scope>NUCLEOTIDE SEQUENCE [LARGE SCALE GENOMIC DNA]</scope>
    <source>
        <strain evidence="1 2">CCM 7311</strain>
    </source>
</reference>